<dbReference type="GO" id="GO:0016740">
    <property type="term" value="F:transferase activity"/>
    <property type="evidence" value="ECO:0007669"/>
    <property type="project" value="UniProtKB-KW"/>
</dbReference>
<accession>A0A1F4YDW7</accession>
<dbReference type="InterPro" id="IPR050256">
    <property type="entry name" value="Glycosyltransferase_2"/>
</dbReference>
<dbReference type="PANTHER" id="PTHR48090">
    <property type="entry name" value="UNDECAPRENYL-PHOSPHATE 4-DEOXY-4-FORMAMIDO-L-ARABINOSE TRANSFERASE-RELATED"/>
    <property type="match status" value="1"/>
</dbReference>
<sequence length="241" mass="27406">MKLSVIIPVYNEERTVEEIIRRVAKVKIKKEIIVVNDGSMDGTGSKVRGLKIKNLRIIDKRKNEGKGAAIRDALKMAAGDVVVIQDADLEYDPQEYKLLLEPITKGRADVVFGSRLLSARPHRVMYFWHYVGNLILTLLTNVLTNLNLTDMETCYKAFSKDVAKKLDIREKRFGFEPEFTVKVAKMGCRIYEVGISYSGRSYAEGKKISWRDGLKAIWCLLRYAWSSDDFNTPGEGVRGYS</sequence>
<dbReference type="PANTHER" id="PTHR48090:SF7">
    <property type="entry name" value="RFBJ PROTEIN"/>
    <property type="match status" value="1"/>
</dbReference>
<protein>
    <submittedName>
        <fullName evidence="2">Glycosyl transferase</fullName>
    </submittedName>
</protein>
<dbReference type="InterPro" id="IPR029044">
    <property type="entry name" value="Nucleotide-diphossugar_trans"/>
</dbReference>
<name>A0A1F4YDW7_9BACT</name>
<dbReference type="InterPro" id="IPR001173">
    <property type="entry name" value="Glyco_trans_2-like"/>
</dbReference>
<dbReference type="Gene3D" id="3.90.550.10">
    <property type="entry name" value="Spore Coat Polysaccharide Biosynthesis Protein SpsA, Chain A"/>
    <property type="match status" value="1"/>
</dbReference>
<organism evidence="2 3">
    <name type="scientific">Candidatus Amesbacteria bacterium RIFCSPHIGHO2_01_FULL_48_32b</name>
    <dbReference type="NCBI Taxonomy" id="1797253"/>
    <lineage>
        <taxon>Bacteria</taxon>
        <taxon>Candidatus Amesiibacteriota</taxon>
    </lineage>
</organism>
<dbReference type="AlphaFoldDB" id="A0A1F4YDW7"/>
<reference evidence="2 3" key="1">
    <citation type="journal article" date="2016" name="Nat. Commun.">
        <title>Thousands of microbial genomes shed light on interconnected biogeochemical processes in an aquifer system.</title>
        <authorList>
            <person name="Anantharaman K."/>
            <person name="Brown C.T."/>
            <person name="Hug L.A."/>
            <person name="Sharon I."/>
            <person name="Castelle C.J."/>
            <person name="Probst A.J."/>
            <person name="Thomas B.C."/>
            <person name="Singh A."/>
            <person name="Wilkins M.J."/>
            <person name="Karaoz U."/>
            <person name="Brodie E.L."/>
            <person name="Williams K.H."/>
            <person name="Hubbard S.S."/>
            <person name="Banfield J.F."/>
        </authorList>
    </citation>
    <scope>NUCLEOTIDE SEQUENCE [LARGE SCALE GENOMIC DNA]</scope>
</reference>
<evidence type="ECO:0000313" key="3">
    <source>
        <dbReference type="Proteomes" id="UP000178176"/>
    </source>
</evidence>
<evidence type="ECO:0000313" key="2">
    <source>
        <dbReference type="EMBL" id="OGC91946.1"/>
    </source>
</evidence>
<feature type="domain" description="Glycosyltransferase 2-like" evidence="1">
    <location>
        <begin position="4"/>
        <end position="166"/>
    </location>
</feature>
<dbReference type="SUPFAM" id="SSF53448">
    <property type="entry name" value="Nucleotide-diphospho-sugar transferases"/>
    <property type="match status" value="1"/>
</dbReference>
<dbReference type="Pfam" id="PF00535">
    <property type="entry name" value="Glycos_transf_2"/>
    <property type="match status" value="1"/>
</dbReference>
<proteinExistence type="predicted"/>
<keyword evidence="2" id="KW-0808">Transferase</keyword>
<dbReference type="Proteomes" id="UP000178176">
    <property type="component" value="Unassembled WGS sequence"/>
</dbReference>
<dbReference type="CDD" id="cd04179">
    <property type="entry name" value="DPM_DPG-synthase_like"/>
    <property type="match status" value="1"/>
</dbReference>
<dbReference type="EMBL" id="MEXH01000026">
    <property type="protein sequence ID" value="OGC91946.1"/>
    <property type="molecule type" value="Genomic_DNA"/>
</dbReference>
<gene>
    <name evidence="2" type="ORF">A2876_03315</name>
</gene>
<comment type="caution">
    <text evidence="2">The sequence shown here is derived from an EMBL/GenBank/DDBJ whole genome shotgun (WGS) entry which is preliminary data.</text>
</comment>
<evidence type="ECO:0000259" key="1">
    <source>
        <dbReference type="Pfam" id="PF00535"/>
    </source>
</evidence>